<dbReference type="OrthoDB" id="9806837at2"/>
<feature type="site" description="Transition state stabilizer" evidence="3">
    <location>
        <position position="22"/>
    </location>
</feature>
<comment type="similarity">
    <text evidence="3">Belongs to the IspD/TarI cytidylyltransferase family. IspD subfamily.</text>
</comment>
<comment type="function">
    <text evidence="3">Catalyzes the formation of 4-diphosphocytidyl-2-C-methyl-D-erythritol from CTP and 2-C-methyl-D-erythritol 4-phosphate (MEP).</text>
</comment>
<evidence type="ECO:0000313" key="4">
    <source>
        <dbReference type="EMBL" id="TDQ50621.1"/>
    </source>
</evidence>
<dbReference type="InterPro" id="IPR034683">
    <property type="entry name" value="IspD/TarI"/>
</dbReference>
<dbReference type="Gene3D" id="3.90.550.10">
    <property type="entry name" value="Spore Coat Polysaccharide Biosynthesis Protein SpsA, Chain A"/>
    <property type="match status" value="1"/>
</dbReference>
<dbReference type="PANTHER" id="PTHR32125:SF4">
    <property type="entry name" value="2-C-METHYL-D-ERYTHRITOL 4-PHOSPHATE CYTIDYLYLTRANSFERASE, CHLOROPLASTIC"/>
    <property type="match status" value="1"/>
</dbReference>
<comment type="caution">
    <text evidence="4">The sequence shown here is derived from an EMBL/GenBank/DDBJ whole genome shotgun (WGS) entry which is preliminary data.</text>
</comment>
<dbReference type="EC" id="2.7.7.60" evidence="3"/>
<evidence type="ECO:0000313" key="5">
    <source>
        <dbReference type="Proteomes" id="UP000295375"/>
    </source>
</evidence>
<sequence length="238" mass="26015">MRCWAIIPAAGSGSRLGADRPKQYLSLHGATVLFHTLSFFLADSRFSQVLVALAADDQLFRHSDAAALPVQTVVGGDTRHASVLAALRALQGRAEDHDWVFVHDAARPLLLASDLQQLFTTLKDAETENFAGAILAVPVADTLKRVANDGTIEATVDRQGLWRAMTPQVFRFQALLTALISSESRAIAVTDEASAMEAAGHTVRIVRGRDDNIKITQGQDLMIAEQIFAWQRQQGWRD</sequence>
<dbReference type="InterPro" id="IPR001228">
    <property type="entry name" value="IspD"/>
</dbReference>
<keyword evidence="3" id="KW-0414">Isoprene biosynthesis</keyword>
<organism evidence="4 5">
    <name type="scientific">Permianibacter aggregans</name>
    <dbReference type="NCBI Taxonomy" id="1510150"/>
    <lineage>
        <taxon>Bacteria</taxon>
        <taxon>Pseudomonadati</taxon>
        <taxon>Pseudomonadota</taxon>
        <taxon>Gammaproteobacteria</taxon>
        <taxon>Pseudomonadales</taxon>
        <taxon>Pseudomonadaceae</taxon>
        <taxon>Permianibacter</taxon>
    </lineage>
</organism>
<keyword evidence="5" id="KW-1185">Reference proteome</keyword>
<proteinExistence type="inferred from homology"/>
<dbReference type="HAMAP" id="MF_00108">
    <property type="entry name" value="IspD"/>
    <property type="match status" value="1"/>
</dbReference>
<dbReference type="UniPathway" id="UPA00056">
    <property type="reaction ID" value="UER00093"/>
</dbReference>
<dbReference type="AlphaFoldDB" id="A0A4R6UTW7"/>
<gene>
    <name evidence="3" type="primary">ispD</name>
    <name evidence="4" type="ORF">EV696_102304</name>
</gene>
<dbReference type="Proteomes" id="UP000295375">
    <property type="component" value="Unassembled WGS sequence"/>
</dbReference>
<dbReference type="SUPFAM" id="SSF53448">
    <property type="entry name" value="Nucleotide-diphospho-sugar transferases"/>
    <property type="match status" value="1"/>
</dbReference>
<dbReference type="NCBIfam" id="TIGR00453">
    <property type="entry name" value="ispD"/>
    <property type="match status" value="1"/>
</dbReference>
<accession>A0A4R6UTW7</accession>
<feature type="site" description="Transition state stabilizer" evidence="3">
    <location>
        <position position="15"/>
    </location>
</feature>
<dbReference type="EMBL" id="SNYM01000002">
    <property type="protein sequence ID" value="TDQ50621.1"/>
    <property type="molecule type" value="Genomic_DNA"/>
</dbReference>
<dbReference type="CDD" id="cd02516">
    <property type="entry name" value="CDP-ME_synthetase"/>
    <property type="match status" value="1"/>
</dbReference>
<dbReference type="InterPro" id="IPR050088">
    <property type="entry name" value="IspD/TarI_cytidylyltransf_bact"/>
</dbReference>
<dbReference type="GO" id="GO:0050518">
    <property type="term" value="F:2-C-methyl-D-erythritol 4-phosphate cytidylyltransferase activity"/>
    <property type="evidence" value="ECO:0007669"/>
    <property type="project" value="UniProtKB-UniRule"/>
</dbReference>
<dbReference type="PANTHER" id="PTHR32125">
    <property type="entry name" value="2-C-METHYL-D-ERYTHRITOL 4-PHOSPHATE CYTIDYLYLTRANSFERASE, CHLOROPLASTIC"/>
    <property type="match status" value="1"/>
</dbReference>
<keyword evidence="2 3" id="KW-0548">Nucleotidyltransferase</keyword>
<keyword evidence="1 3" id="KW-0808">Transferase</keyword>
<dbReference type="Pfam" id="PF01128">
    <property type="entry name" value="IspD"/>
    <property type="match status" value="1"/>
</dbReference>
<feature type="site" description="Positions MEP for the nucleophilic attack" evidence="3">
    <location>
        <position position="214"/>
    </location>
</feature>
<reference evidence="4 5" key="1">
    <citation type="submission" date="2019-03" db="EMBL/GenBank/DDBJ databases">
        <title>Genomic Encyclopedia of Type Strains, Phase IV (KMG-IV): sequencing the most valuable type-strain genomes for metagenomic binning, comparative biology and taxonomic classification.</title>
        <authorList>
            <person name="Goeker M."/>
        </authorList>
    </citation>
    <scope>NUCLEOTIDE SEQUENCE [LARGE SCALE GENOMIC DNA]</scope>
    <source>
        <strain evidence="4 5">DSM 103792</strain>
    </source>
</reference>
<evidence type="ECO:0000256" key="2">
    <source>
        <dbReference type="ARBA" id="ARBA00022695"/>
    </source>
</evidence>
<evidence type="ECO:0000256" key="3">
    <source>
        <dbReference type="HAMAP-Rule" id="MF_00108"/>
    </source>
</evidence>
<protein>
    <recommendedName>
        <fullName evidence="3">2-C-methyl-D-erythritol 4-phosphate cytidylyltransferase</fullName>
        <ecNumber evidence="3">2.7.7.60</ecNumber>
    </recommendedName>
    <alternativeName>
        <fullName evidence="3">4-diphosphocytidyl-2C-methyl-D-erythritol synthase</fullName>
    </alternativeName>
    <alternativeName>
        <fullName evidence="3">MEP cytidylyltransferase</fullName>
        <shortName evidence="3">MCT</shortName>
    </alternativeName>
</protein>
<dbReference type="GO" id="GO:0019288">
    <property type="term" value="P:isopentenyl diphosphate biosynthetic process, methylerythritol 4-phosphate pathway"/>
    <property type="evidence" value="ECO:0007669"/>
    <property type="project" value="UniProtKB-UniRule"/>
</dbReference>
<name>A0A4R6UTW7_9GAMM</name>
<dbReference type="InterPro" id="IPR029044">
    <property type="entry name" value="Nucleotide-diphossugar_trans"/>
</dbReference>
<evidence type="ECO:0000256" key="1">
    <source>
        <dbReference type="ARBA" id="ARBA00022679"/>
    </source>
</evidence>
<comment type="pathway">
    <text evidence="3">Isoprenoid biosynthesis; isopentenyl diphosphate biosynthesis via DXP pathway; isopentenyl diphosphate from 1-deoxy-D-xylulose 5-phosphate: step 2/6.</text>
</comment>
<comment type="catalytic activity">
    <reaction evidence="3">
        <text>2-C-methyl-D-erythritol 4-phosphate + CTP + H(+) = 4-CDP-2-C-methyl-D-erythritol + diphosphate</text>
        <dbReference type="Rhea" id="RHEA:13429"/>
        <dbReference type="ChEBI" id="CHEBI:15378"/>
        <dbReference type="ChEBI" id="CHEBI:33019"/>
        <dbReference type="ChEBI" id="CHEBI:37563"/>
        <dbReference type="ChEBI" id="CHEBI:57823"/>
        <dbReference type="ChEBI" id="CHEBI:58262"/>
        <dbReference type="EC" id="2.7.7.60"/>
    </reaction>
</comment>
<dbReference type="FunFam" id="3.90.550.10:FF:000003">
    <property type="entry name" value="2-C-methyl-D-erythritol 4-phosphate cytidylyltransferase"/>
    <property type="match status" value="1"/>
</dbReference>
<dbReference type="RefSeq" id="WP_133587941.1">
    <property type="nucleotide sequence ID" value="NZ_CP037953.1"/>
</dbReference>
<feature type="site" description="Positions MEP for the nucleophilic attack" evidence="3">
    <location>
        <position position="158"/>
    </location>
</feature>